<dbReference type="CDD" id="cd10507">
    <property type="entry name" value="Zn-ribbon_RPA12"/>
    <property type="match status" value="1"/>
</dbReference>
<dbReference type="InterPro" id="IPR012164">
    <property type="entry name" value="Rpa12/Rpb9/Rpc10/TFS"/>
</dbReference>
<evidence type="ECO:0000256" key="5">
    <source>
        <dbReference type="ARBA" id="ARBA00022771"/>
    </source>
</evidence>
<dbReference type="PANTHER" id="PTHR11239:SF14">
    <property type="entry name" value="DNA-DIRECTED RNA POLYMERASE I SUBUNIT RPA12"/>
    <property type="match status" value="1"/>
</dbReference>
<organism evidence="11 12">
    <name type="scientific">Prorocentrum cordatum</name>
    <dbReference type="NCBI Taxonomy" id="2364126"/>
    <lineage>
        <taxon>Eukaryota</taxon>
        <taxon>Sar</taxon>
        <taxon>Alveolata</taxon>
        <taxon>Dinophyceae</taxon>
        <taxon>Prorocentrales</taxon>
        <taxon>Prorocentraceae</taxon>
        <taxon>Prorocentrum</taxon>
    </lineage>
</organism>
<dbReference type="PANTHER" id="PTHR11239">
    <property type="entry name" value="DNA-DIRECTED RNA POLYMERASE"/>
    <property type="match status" value="1"/>
</dbReference>
<dbReference type="PROSITE" id="PS51133">
    <property type="entry name" value="ZF_TFIIS_2"/>
    <property type="match status" value="1"/>
</dbReference>
<dbReference type="Proteomes" id="UP001189429">
    <property type="component" value="Unassembled WGS sequence"/>
</dbReference>
<accession>A0ABN9TZP5</accession>
<comment type="subcellular location">
    <subcellularLocation>
        <location evidence="1">Nucleus</location>
        <location evidence="1">Nucleolus</location>
    </subcellularLocation>
</comment>
<evidence type="ECO:0000259" key="10">
    <source>
        <dbReference type="PROSITE" id="PS51133"/>
    </source>
</evidence>
<feature type="region of interest" description="Disordered" evidence="9">
    <location>
        <begin position="1"/>
        <end position="27"/>
    </location>
</feature>
<evidence type="ECO:0000256" key="2">
    <source>
        <dbReference type="ARBA" id="ARBA00018784"/>
    </source>
</evidence>
<sequence>MAAAGGGSGKRAEGAAEDKFVDDRRPGEDAEFSGIRRVMPMRQEEFLCARCGQTLNWGAATGPELACDCGHRQPLDSGRPLYEDVEVYQRIAAPFWMKADDEGSGEKKLSGGLEHPLIDMECSQCGHHQLHFWTRQLRSADEGQSVFFLCPKCGYRTVDK</sequence>
<dbReference type="SMART" id="SM00440">
    <property type="entry name" value="ZnF_C2C2"/>
    <property type="match status" value="1"/>
</dbReference>
<dbReference type="Gene3D" id="2.20.25.10">
    <property type="match status" value="1"/>
</dbReference>
<evidence type="ECO:0000256" key="4">
    <source>
        <dbReference type="ARBA" id="ARBA00022723"/>
    </source>
</evidence>
<name>A0ABN9TZP5_9DINO</name>
<evidence type="ECO:0000256" key="9">
    <source>
        <dbReference type="SAM" id="MobiDB-lite"/>
    </source>
</evidence>
<reference evidence="11" key="1">
    <citation type="submission" date="2023-10" db="EMBL/GenBank/DDBJ databases">
        <authorList>
            <person name="Chen Y."/>
            <person name="Shah S."/>
            <person name="Dougan E. K."/>
            <person name="Thang M."/>
            <person name="Chan C."/>
        </authorList>
    </citation>
    <scope>NUCLEOTIDE SEQUENCE [LARGE SCALE GENOMIC DNA]</scope>
</reference>
<comment type="caution">
    <text evidence="11">The sequence shown here is derived from an EMBL/GenBank/DDBJ whole genome shotgun (WGS) entry which is preliminary data.</text>
</comment>
<evidence type="ECO:0000313" key="11">
    <source>
        <dbReference type="EMBL" id="CAK0851255.1"/>
    </source>
</evidence>
<evidence type="ECO:0000256" key="7">
    <source>
        <dbReference type="ARBA" id="ARBA00023242"/>
    </source>
</evidence>
<keyword evidence="3" id="KW-0804">Transcription</keyword>
<protein>
    <recommendedName>
        <fullName evidence="2">DNA-directed RNA polymerase I subunit RPA12</fullName>
    </recommendedName>
</protein>
<feature type="domain" description="TFIIS-type" evidence="10">
    <location>
        <begin position="118"/>
        <end position="158"/>
    </location>
</feature>
<dbReference type="Pfam" id="PF01096">
    <property type="entry name" value="Zn_ribbon_TFIIS"/>
    <property type="match status" value="1"/>
</dbReference>
<evidence type="ECO:0000256" key="8">
    <source>
        <dbReference type="PROSITE-ProRule" id="PRU00472"/>
    </source>
</evidence>
<dbReference type="EMBL" id="CAUYUJ010015221">
    <property type="protein sequence ID" value="CAK0851255.1"/>
    <property type="molecule type" value="Genomic_DNA"/>
</dbReference>
<evidence type="ECO:0000256" key="3">
    <source>
        <dbReference type="ARBA" id="ARBA00022478"/>
    </source>
</evidence>
<dbReference type="InterPro" id="IPR001222">
    <property type="entry name" value="Znf_TFIIS"/>
</dbReference>
<evidence type="ECO:0000256" key="6">
    <source>
        <dbReference type="ARBA" id="ARBA00022833"/>
    </source>
</evidence>
<keyword evidence="12" id="KW-1185">Reference proteome</keyword>
<keyword evidence="6" id="KW-0862">Zinc</keyword>
<evidence type="ECO:0000256" key="1">
    <source>
        <dbReference type="ARBA" id="ARBA00004604"/>
    </source>
</evidence>
<evidence type="ECO:0000313" key="12">
    <source>
        <dbReference type="Proteomes" id="UP001189429"/>
    </source>
</evidence>
<keyword evidence="7" id="KW-0539">Nucleus</keyword>
<keyword evidence="4" id="KW-0479">Metal-binding</keyword>
<keyword evidence="3" id="KW-0240">DNA-directed RNA polymerase</keyword>
<gene>
    <name evidence="11" type="ORF">PCOR1329_LOCUS43441</name>
</gene>
<dbReference type="InterPro" id="IPR034004">
    <property type="entry name" value="Zn_ribbon_RPA12_C"/>
</dbReference>
<dbReference type="SUPFAM" id="SSF57783">
    <property type="entry name" value="Zinc beta-ribbon"/>
    <property type="match status" value="1"/>
</dbReference>
<keyword evidence="5 8" id="KW-0863">Zinc-finger</keyword>
<proteinExistence type="predicted"/>
<feature type="compositionally biased region" description="Basic and acidic residues" evidence="9">
    <location>
        <begin position="10"/>
        <end position="27"/>
    </location>
</feature>